<dbReference type="PANTHER" id="PTHR48011">
    <property type="entry name" value="CCR4-NOT TRANSCRIPTIONAL COMPLEX SUBUNIT CAF120-RELATED"/>
    <property type="match status" value="1"/>
</dbReference>
<dbReference type="GO" id="GO:0007165">
    <property type="term" value="P:signal transduction"/>
    <property type="evidence" value="ECO:0007669"/>
    <property type="project" value="TreeGrafter"/>
</dbReference>
<dbReference type="InterPro" id="IPR052751">
    <property type="entry name" value="Plant_MAPKKK"/>
</dbReference>
<dbReference type="EMBL" id="JAQHRD010000007">
    <property type="protein sequence ID" value="KAJ6438870.1"/>
    <property type="molecule type" value="Genomic_DNA"/>
</dbReference>
<dbReference type="GO" id="GO:0004672">
    <property type="term" value="F:protein kinase activity"/>
    <property type="evidence" value="ECO:0007669"/>
    <property type="project" value="InterPro"/>
</dbReference>
<dbReference type="Pfam" id="PF00069">
    <property type="entry name" value="Pkinase"/>
    <property type="match status" value="1"/>
</dbReference>
<dbReference type="Gene3D" id="1.10.510.10">
    <property type="entry name" value="Transferase(Phosphotransferase) domain 1"/>
    <property type="match status" value="1"/>
</dbReference>
<gene>
    <name evidence="2" type="ORF">O9K51_08272</name>
</gene>
<dbReference type="InterPro" id="IPR011009">
    <property type="entry name" value="Kinase-like_dom_sf"/>
</dbReference>
<dbReference type="GO" id="GO:0005524">
    <property type="term" value="F:ATP binding"/>
    <property type="evidence" value="ECO:0007669"/>
    <property type="project" value="InterPro"/>
</dbReference>
<dbReference type="InterPro" id="IPR000719">
    <property type="entry name" value="Prot_kinase_dom"/>
</dbReference>
<dbReference type="Proteomes" id="UP001163105">
    <property type="component" value="Unassembled WGS sequence"/>
</dbReference>
<dbReference type="SMART" id="SM00220">
    <property type="entry name" value="S_TKc"/>
    <property type="match status" value="1"/>
</dbReference>
<comment type="caution">
    <text evidence="2">The sequence shown here is derived from an EMBL/GenBank/DDBJ whole genome shotgun (WGS) entry which is preliminary data.</text>
</comment>
<dbReference type="PANTHER" id="PTHR48011:SF4">
    <property type="entry name" value="MITOGEN-ACTIVATED PROTEIN KINASE KINASE KINASE 19"/>
    <property type="match status" value="1"/>
</dbReference>
<dbReference type="SUPFAM" id="SSF56112">
    <property type="entry name" value="Protein kinase-like (PK-like)"/>
    <property type="match status" value="1"/>
</dbReference>
<reference evidence="2" key="1">
    <citation type="submission" date="2023-01" db="EMBL/GenBank/DDBJ databases">
        <title>The growth and conidiation of Purpureocillium lavendulum are regulated by nitrogen source and histone H3K14 acetylation.</title>
        <authorList>
            <person name="Tang P."/>
            <person name="Han J."/>
            <person name="Zhang C."/>
            <person name="Tang P."/>
            <person name="Qi F."/>
            <person name="Zhang K."/>
            <person name="Liang L."/>
        </authorList>
    </citation>
    <scope>NUCLEOTIDE SEQUENCE</scope>
    <source>
        <strain evidence="2">YMF1.00683</strain>
    </source>
</reference>
<organism evidence="2 3">
    <name type="scientific">Purpureocillium lavendulum</name>
    <dbReference type="NCBI Taxonomy" id="1247861"/>
    <lineage>
        <taxon>Eukaryota</taxon>
        <taxon>Fungi</taxon>
        <taxon>Dikarya</taxon>
        <taxon>Ascomycota</taxon>
        <taxon>Pezizomycotina</taxon>
        <taxon>Sordariomycetes</taxon>
        <taxon>Hypocreomycetidae</taxon>
        <taxon>Hypocreales</taxon>
        <taxon>Ophiocordycipitaceae</taxon>
        <taxon>Purpureocillium</taxon>
    </lineage>
</organism>
<sequence>MNVIKYHHYNPPGVRRVLASGTSAFIGEVDGKTILKYPLERGGDLSSLEHEHRLLQIVGPHQRSISIAKQGLTGDRLYLERASEGSLLDVINDSSNMKSVSLDTRLAWCLELVEAVAYVHSKNVIHCDINPAKVLLDNQLHIKLADFQGCHVADDGEYLMRALGAEPCRYFCPRNDDVDGTQTTDIFALGSTIHFIMTGEEPFSDIVAGARGWDDRYESANEVWRVVERIEKLTVDGVAVHFEGKHSRF</sequence>
<dbReference type="AlphaFoldDB" id="A0AB34FKS2"/>
<evidence type="ECO:0000313" key="2">
    <source>
        <dbReference type="EMBL" id="KAJ6438870.1"/>
    </source>
</evidence>
<keyword evidence="3" id="KW-1185">Reference proteome</keyword>
<proteinExistence type="predicted"/>
<feature type="domain" description="Protein kinase" evidence="1">
    <location>
        <begin position="1"/>
        <end position="249"/>
    </location>
</feature>
<evidence type="ECO:0000313" key="3">
    <source>
        <dbReference type="Proteomes" id="UP001163105"/>
    </source>
</evidence>
<accession>A0AB34FKS2</accession>
<evidence type="ECO:0000259" key="1">
    <source>
        <dbReference type="PROSITE" id="PS50011"/>
    </source>
</evidence>
<dbReference type="PROSITE" id="PS50011">
    <property type="entry name" value="PROTEIN_KINASE_DOM"/>
    <property type="match status" value="1"/>
</dbReference>
<name>A0AB34FKS2_9HYPO</name>
<protein>
    <submittedName>
        <fullName evidence="2">ABC transporter CDR4</fullName>
    </submittedName>
</protein>
<dbReference type="CDD" id="cd00180">
    <property type="entry name" value="PKc"/>
    <property type="match status" value="1"/>
</dbReference>